<dbReference type="WBParaSite" id="PTRK_0000938568.1">
    <property type="protein sequence ID" value="PTRK_0000938568.1"/>
    <property type="gene ID" value="PTRK_0000938568"/>
</dbReference>
<dbReference type="Proteomes" id="UP000038045">
    <property type="component" value="Unplaced"/>
</dbReference>
<sequence>LCIELQSGIPYHSQCHTRVERMFDTLFNILTKLNAENDHFGKQDWPNHLSRIAYVLNNSAKIEDQESARKFLCFPMNPDGIKGRYEARIHQILKSSDDIGPKTSIRVRGQVIKVGDTIRIRKKIAKKVKTIVFGT</sequence>
<dbReference type="AlphaFoldDB" id="A0A0N4ZLL0"/>
<keyword evidence="1" id="KW-1185">Reference proteome</keyword>
<dbReference type="InterPro" id="IPR012337">
    <property type="entry name" value="RNaseH-like_sf"/>
</dbReference>
<reference evidence="2" key="1">
    <citation type="submission" date="2017-02" db="UniProtKB">
        <authorList>
            <consortium name="WormBaseParasite"/>
        </authorList>
    </citation>
    <scope>IDENTIFICATION</scope>
</reference>
<evidence type="ECO:0000313" key="2">
    <source>
        <dbReference type="WBParaSite" id="PTRK_0000938568.1"/>
    </source>
</evidence>
<dbReference type="SUPFAM" id="SSF53098">
    <property type="entry name" value="Ribonuclease H-like"/>
    <property type="match status" value="1"/>
</dbReference>
<accession>A0A0N4ZLL0</accession>
<organism evidence="1 2">
    <name type="scientific">Parastrongyloides trichosuri</name>
    <name type="common">Possum-specific nematode worm</name>
    <dbReference type="NCBI Taxonomy" id="131310"/>
    <lineage>
        <taxon>Eukaryota</taxon>
        <taxon>Metazoa</taxon>
        <taxon>Ecdysozoa</taxon>
        <taxon>Nematoda</taxon>
        <taxon>Chromadorea</taxon>
        <taxon>Rhabditida</taxon>
        <taxon>Tylenchina</taxon>
        <taxon>Panagrolaimomorpha</taxon>
        <taxon>Strongyloidoidea</taxon>
        <taxon>Strongyloididae</taxon>
        <taxon>Parastrongyloides</taxon>
    </lineage>
</organism>
<protein>
    <submittedName>
        <fullName evidence="2">EIF2_C domain-containing protein</fullName>
    </submittedName>
</protein>
<name>A0A0N4ZLL0_PARTI</name>
<dbReference type="GO" id="GO:0003676">
    <property type="term" value="F:nucleic acid binding"/>
    <property type="evidence" value="ECO:0007669"/>
    <property type="project" value="InterPro"/>
</dbReference>
<evidence type="ECO:0000313" key="1">
    <source>
        <dbReference type="Proteomes" id="UP000038045"/>
    </source>
</evidence>
<dbReference type="Gene3D" id="3.30.420.10">
    <property type="entry name" value="Ribonuclease H-like superfamily/Ribonuclease H"/>
    <property type="match status" value="1"/>
</dbReference>
<dbReference type="InterPro" id="IPR036397">
    <property type="entry name" value="RNaseH_sf"/>
</dbReference>
<proteinExistence type="predicted"/>